<keyword evidence="3" id="KW-1185">Reference proteome</keyword>
<proteinExistence type="predicted"/>
<evidence type="ECO:0000313" key="3">
    <source>
        <dbReference type="Proteomes" id="UP000266673"/>
    </source>
</evidence>
<feature type="domain" description="TLDc" evidence="1">
    <location>
        <begin position="109"/>
        <end position="238"/>
    </location>
</feature>
<organism evidence="2 3">
    <name type="scientific">Gigaspora rosea</name>
    <dbReference type="NCBI Taxonomy" id="44941"/>
    <lineage>
        <taxon>Eukaryota</taxon>
        <taxon>Fungi</taxon>
        <taxon>Fungi incertae sedis</taxon>
        <taxon>Mucoromycota</taxon>
        <taxon>Glomeromycotina</taxon>
        <taxon>Glomeromycetes</taxon>
        <taxon>Diversisporales</taxon>
        <taxon>Gigasporaceae</taxon>
        <taxon>Gigaspora</taxon>
    </lineage>
</organism>
<dbReference type="InterPro" id="IPR006571">
    <property type="entry name" value="TLDc_dom"/>
</dbReference>
<comment type="caution">
    <text evidence="2">The sequence shown here is derived from an EMBL/GenBank/DDBJ whole genome shotgun (WGS) entry which is preliminary data.</text>
</comment>
<gene>
    <name evidence="2" type="ORF">C2G38_2171243</name>
</gene>
<dbReference type="AlphaFoldDB" id="A0A397VR19"/>
<dbReference type="Proteomes" id="UP000266673">
    <property type="component" value="Unassembled WGS sequence"/>
</dbReference>
<dbReference type="EMBL" id="QKWP01000261">
    <property type="protein sequence ID" value="RIB23459.1"/>
    <property type="molecule type" value="Genomic_DNA"/>
</dbReference>
<dbReference type="PROSITE" id="PS51886">
    <property type="entry name" value="TLDC"/>
    <property type="match status" value="1"/>
</dbReference>
<sequence>MTMPNIHPDILYQFLRKNILNTSAEEYLNLLVASDELELLEIAEFAQKRLIKEFSPWLFSNLAKSLNIMIIAMICLLESDELELEEIEIWNCLIKWEFLKFLMMISQTGLIKTYQTVGLIKKIKITIHVPYKVKLLLLGSRDVFNVNTFHRLCDFQGPTIIILRTIQGDLIGEYNLVSWDSLTIKINKPDRNKLDYYLEKKSYFSQTSNSFIFSFTDQSNPVLIRIKAERNNEAIWNI</sequence>
<reference evidence="2 3" key="1">
    <citation type="submission" date="2018-06" db="EMBL/GenBank/DDBJ databases">
        <title>Comparative genomics reveals the genomic features of Rhizophagus irregularis, R. cerebriforme, R. diaphanum and Gigaspora rosea, and their symbiotic lifestyle signature.</title>
        <authorList>
            <person name="Morin E."/>
            <person name="San Clemente H."/>
            <person name="Chen E.C.H."/>
            <person name="De La Providencia I."/>
            <person name="Hainaut M."/>
            <person name="Kuo A."/>
            <person name="Kohler A."/>
            <person name="Murat C."/>
            <person name="Tang N."/>
            <person name="Roy S."/>
            <person name="Loubradou J."/>
            <person name="Henrissat B."/>
            <person name="Grigoriev I.V."/>
            <person name="Corradi N."/>
            <person name="Roux C."/>
            <person name="Martin F.M."/>
        </authorList>
    </citation>
    <scope>NUCLEOTIDE SEQUENCE [LARGE SCALE GENOMIC DNA]</scope>
    <source>
        <strain evidence="2 3">DAOM 194757</strain>
    </source>
</reference>
<evidence type="ECO:0000313" key="2">
    <source>
        <dbReference type="EMBL" id="RIB23459.1"/>
    </source>
</evidence>
<protein>
    <recommendedName>
        <fullName evidence="1">TLDc domain-containing protein</fullName>
    </recommendedName>
</protein>
<name>A0A397VR19_9GLOM</name>
<evidence type="ECO:0000259" key="1">
    <source>
        <dbReference type="PROSITE" id="PS51886"/>
    </source>
</evidence>
<accession>A0A397VR19</accession>